<protein>
    <submittedName>
        <fullName evidence="2">Uncharacterized protein</fullName>
    </submittedName>
</protein>
<organism evidence="2 3">
    <name type="scientific">Bionectria ochroleuca</name>
    <name type="common">Gliocladium roseum</name>
    <dbReference type="NCBI Taxonomy" id="29856"/>
    <lineage>
        <taxon>Eukaryota</taxon>
        <taxon>Fungi</taxon>
        <taxon>Dikarya</taxon>
        <taxon>Ascomycota</taxon>
        <taxon>Pezizomycotina</taxon>
        <taxon>Sordariomycetes</taxon>
        <taxon>Hypocreomycetidae</taxon>
        <taxon>Hypocreales</taxon>
        <taxon>Bionectriaceae</taxon>
        <taxon>Clonostachys</taxon>
    </lineage>
</organism>
<reference evidence="2 3" key="1">
    <citation type="submission" date="2019-06" db="EMBL/GenBank/DDBJ databases">
        <authorList>
            <person name="Broberg M."/>
        </authorList>
    </citation>
    <scope>NUCLEOTIDE SEQUENCE [LARGE SCALE GENOMIC DNA]</scope>
</reference>
<comment type="caution">
    <text evidence="2">The sequence shown here is derived from an EMBL/GenBank/DDBJ whole genome shotgun (WGS) entry which is preliminary data.</text>
</comment>
<evidence type="ECO:0000256" key="1">
    <source>
        <dbReference type="SAM" id="SignalP"/>
    </source>
</evidence>
<proteinExistence type="predicted"/>
<accession>A0ABY6UZP4</accession>
<feature type="signal peptide" evidence="1">
    <location>
        <begin position="1"/>
        <end position="18"/>
    </location>
</feature>
<gene>
    <name evidence="2" type="ORF">CLO192961_LOCUS425206</name>
</gene>
<feature type="chain" id="PRO_5045897483" evidence="1">
    <location>
        <begin position="19"/>
        <end position="93"/>
    </location>
</feature>
<name>A0ABY6UZP4_BIOOC</name>
<evidence type="ECO:0000313" key="2">
    <source>
        <dbReference type="EMBL" id="VUC35660.1"/>
    </source>
</evidence>
<sequence>MQYSIVVLILAIARSVHADLHKAAVCVTGRDGSSFELLPDATKCACEFYAQRNTGDNQWDQCPDCTFDGAICRSANSHIGGDEKCGAQGAEAD</sequence>
<dbReference type="EMBL" id="CABFNS010000917">
    <property type="protein sequence ID" value="VUC35660.1"/>
    <property type="molecule type" value="Genomic_DNA"/>
</dbReference>
<keyword evidence="1" id="KW-0732">Signal</keyword>
<dbReference type="Proteomes" id="UP000766486">
    <property type="component" value="Unassembled WGS sequence"/>
</dbReference>
<evidence type="ECO:0000313" key="3">
    <source>
        <dbReference type="Proteomes" id="UP000766486"/>
    </source>
</evidence>
<keyword evidence="3" id="KW-1185">Reference proteome</keyword>